<evidence type="ECO:0008006" key="3">
    <source>
        <dbReference type="Google" id="ProtNLM"/>
    </source>
</evidence>
<dbReference type="EMBL" id="SLZY01000023">
    <property type="protein sequence ID" value="TCS68796.1"/>
    <property type="molecule type" value="Genomic_DNA"/>
</dbReference>
<dbReference type="PANTHER" id="PTHR21192">
    <property type="entry name" value="NUCLEAR PROTEIN E3-3"/>
    <property type="match status" value="1"/>
</dbReference>
<organism evidence="1 2">
    <name type="scientific">Sulfuritortus calidifontis</name>
    <dbReference type="NCBI Taxonomy" id="1914471"/>
    <lineage>
        <taxon>Bacteria</taxon>
        <taxon>Pseudomonadati</taxon>
        <taxon>Pseudomonadota</taxon>
        <taxon>Betaproteobacteria</taxon>
        <taxon>Nitrosomonadales</taxon>
        <taxon>Thiobacillaceae</taxon>
        <taxon>Sulfuritortus</taxon>
    </lineage>
</organism>
<dbReference type="OrthoDB" id="9800373at2"/>
<reference evidence="1 2" key="1">
    <citation type="submission" date="2019-03" db="EMBL/GenBank/DDBJ databases">
        <title>Genomic Encyclopedia of Type Strains, Phase IV (KMG-IV): sequencing the most valuable type-strain genomes for metagenomic binning, comparative biology and taxonomic classification.</title>
        <authorList>
            <person name="Goeker M."/>
        </authorList>
    </citation>
    <scope>NUCLEOTIDE SEQUENCE [LARGE SCALE GENOMIC DNA]</scope>
    <source>
        <strain evidence="1 2">DSM 103923</strain>
    </source>
</reference>
<dbReference type="Proteomes" id="UP000295135">
    <property type="component" value="Unassembled WGS sequence"/>
</dbReference>
<comment type="caution">
    <text evidence="1">The sequence shown here is derived from an EMBL/GenBank/DDBJ whole genome shotgun (WGS) entry which is preliminary data.</text>
</comment>
<dbReference type="InterPro" id="IPR007523">
    <property type="entry name" value="NDUFAF3/AAMDC"/>
</dbReference>
<accession>A0A4R3JS27</accession>
<dbReference type="CDD" id="cd05560">
    <property type="entry name" value="Xcc1710_like"/>
    <property type="match status" value="1"/>
</dbReference>
<evidence type="ECO:0000313" key="2">
    <source>
        <dbReference type="Proteomes" id="UP000295135"/>
    </source>
</evidence>
<dbReference type="SUPFAM" id="SSF64076">
    <property type="entry name" value="MTH938-like"/>
    <property type="match status" value="1"/>
</dbReference>
<keyword evidence="2" id="KW-1185">Reference proteome</keyword>
<dbReference type="AlphaFoldDB" id="A0A4R3JS27"/>
<dbReference type="Pfam" id="PF04430">
    <property type="entry name" value="DUF498"/>
    <property type="match status" value="1"/>
</dbReference>
<gene>
    <name evidence="1" type="ORF">EDC61_12311</name>
</gene>
<dbReference type="Gene3D" id="3.40.1230.10">
    <property type="entry name" value="MTH938-like"/>
    <property type="match status" value="1"/>
</dbReference>
<proteinExistence type="predicted"/>
<dbReference type="RefSeq" id="WP_126460765.1">
    <property type="nucleotide sequence ID" value="NZ_AP018721.1"/>
</dbReference>
<evidence type="ECO:0000313" key="1">
    <source>
        <dbReference type="EMBL" id="TCS68796.1"/>
    </source>
</evidence>
<name>A0A4R3JS27_9PROT</name>
<sequence>MKLHLDSTAGQYAFTSYGDGYVLVNGQRHERNLLVLPDRLQPDWLIGGFEDLTGAHFEALLQFAPDLVLLGTGSRLRFPQPGLYAGLMTRGIGVEIMDLGAACRTFNFLSAEGRRVAAALII</sequence>
<dbReference type="InterPro" id="IPR036748">
    <property type="entry name" value="MTH938-like_sf"/>
</dbReference>
<dbReference type="PANTHER" id="PTHR21192:SF2">
    <property type="entry name" value="NADH DEHYDROGENASE [UBIQUINONE] 1 ALPHA SUBCOMPLEX ASSEMBLY FACTOR 3"/>
    <property type="match status" value="1"/>
</dbReference>
<protein>
    <recommendedName>
        <fullName evidence="3">Xcc1710-like domain-containing protein</fullName>
    </recommendedName>
</protein>